<dbReference type="Proteomes" id="UP001302602">
    <property type="component" value="Unassembled WGS sequence"/>
</dbReference>
<dbReference type="AlphaFoldDB" id="A0AAN6U2Q1"/>
<gene>
    <name evidence="2" type="ORF">N657DRAFT_364848</name>
</gene>
<comment type="caution">
    <text evidence="2">The sequence shown here is derived from an EMBL/GenBank/DDBJ whole genome shotgun (WGS) entry which is preliminary data.</text>
</comment>
<organism evidence="2 3">
    <name type="scientific">Parathielavia appendiculata</name>
    <dbReference type="NCBI Taxonomy" id="2587402"/>
    <lineage>
        <taxon>Eukaryota</taxon>
        <taxon>Fungi</taxon>
        <taxon>Dikarya</taxon>
        <taxon>Ascomycota</taxon>
        <taxon>Pezizomycotina</taxon>
        <taxon>Sordariomycetes</taxon>
        <taxon>Sordariomycetidae</taxon>
        <taxon>Sordariales</taxon>
        <taxon>Chaetomiaceae</taxon>
        <taxon>Parathielavia</taxon>
    </lineage>
</organism>
<evidence type="ECO:0000313" key="2">
    <source>
        <dbReference type="EMBL" id="KAK4125340.1"/>
    </source>
</evidence>
<protein>
    <submittedName>
        <fullName evidence="2">Uncharacterized protein</fullName>
    </submittedName>
</protein>
<dbReference type="EMBL" id="MU853226">
    <property type="protein sequence ID" value="KAK4125340.1"/>
    <property type="molecule type" value="Genomic_DNA"/>
</dbReference>
<evidence type="ECO:0000313" key="3">
    <source>
        <dbReference type="Proteomes" id="UP001302602"/>
    </source>
</evidence>
<accession>A0AAN6U2Q1</accession>
<name>A0AAN6U2Q1_9PEZI</name>
<sequence>MDGKNTSFPVLHQGRTRSVTCAPWRSCFESRQAPGTSTIPESSRKETRIGQQSPRVQPLVRRSSLREMPRIETIQSFRNCAVTRRSIPSYRISEPLINILQISACQAILVRQYPCDSDNEVLKIAYRLRAYLSIDKNSTLTVLTSSATDP</sequence>
<reference evidence="2" key="1">
    <citation type="journal article" date="2023" name="Mol. Phylogenet. Evol.">
        <title>Genome-scale phylogeny and comparative genomics of the fungal order Sordariales.</title>
        <authorList>
            <person name="Hensen N."/>
            <person name="Bonometti L."/>
            <person name="Westerberg I."/>
            <person name="Brannstrom I.O."/>
            <person name="Guillou S."/>
            <person name="Cros-Aarteil S."/>
            <person name="Calhoun S."/>
            <person name="Haridas S."/>
            <person name="Kuo A."/>
            <person name="Mondo S."/>
            <person name="Pangilinan J."/>
            <person name="Riley R."/>
            <person name="LaButti K."/>
            <person name="Andreopoulos B."/>
            <person name="Lipzen A."/>
            <person name="Chen C."/>
            <person name="Yan M."/>
            <person name="Daum C."/>
            <person name="Ng V."/>
            <person name="Clum A."/>
            <person name="Steindorff A."/>
            <person name="Ohm R.A."/>
            <person name="Martin F."/>
            <person name="Silar P."/>
            <person name="Natvig D.O."/>
            <person name="Lalanne C."/>
            <person name="Gautier V."/>
            <person name="Ament-Velasquez S.L."/>
            <person name="Kruys A."/>
            <person name="Hutchinson M.I."/>
            <person name="Powell A.J."/>
            <person name="Barry K."/>
            <person name="Miller A.N."/>
            <person name="Grigoriev I.V."/>
            <person name="Debuchy R."/>
            <person name="Gladieux P."/>
            <person name="Hiltunen Thoren M."/>
            <person name="Johannesson H."/>
        </authorList>
    </citation>
    <scope>NUCLEOTIDE SEQUENCE</scope>
    <source>
        <strain evidence="2">CBS 731.68</strain>
    </source>
</reference>
<evidence type="ECO:0000256" key="1">
    <source>
        <dbReference type="SAM" id="MobiDB-lite"/>
    </source>
</evidence>
<keyword evidence="3" id="KW-1185">Reference proteome</keyword>
<reference evidence="2" key="2">
    <citation type="submission" date="2023-05" db="EMBL/GenBank/DDBJ databases">
        <authorList>
            <consortium name="Lawrence Berkeley National Laboratory"/>
            <person name="Steindorff A."/>
            <person name="Hensen N."/>
            <person name="Bonometti L."/>
            <person name="Westerberg I."/>
            <person name="Brannstrom I.O."/>
            <person name="Guillou S."/>
            <person name="Cros-Aarteil S."/>
            <person name="Calhoun S."/>
            <person name="Haridas S."/>
            <person name="Kuo A."/>
            <person name="Mondo S."/>
            <person name="Pangilinan J."/>
            <person name="Riley R."/>
            <person name="Labutti K."/>
            <person name="Andreopoulos B."/>
            <person name="Lipzen A."/>
            <person name="Chen C."/>
            <person name="Yanf M."/>
            <person name="Daum C."/>
            <person name="Ng V."/>
            <person name="Clum A."/>
            <person name="Ohm R."/>
            <person name="Martin F."/>
            <person name="Silar P."/>
            <person name="Natvig D."/>
            <person name="Lalanne C."/>
            <person name="Gautier V."/>
            <person name="Ament-Velasquez S.L."/>
            <person name="Kruys A."/>
            <person name="Hutchinson M.I."/>
            <person name="Powell A.J."/>
            <person name="Barry K."/>
            <person name="Miller A.N."/>
            <person name="Grigoriev I.V."/>
            <person name="Debuchy R."/>
            <person name="Gladieux P."/>
            <person name="Thoren M.H."/>
            <person name="Johannesson H."/>
        </authorList>
    </citation>
    <scope>NUCLEOTIDE SEQUENCE</scope>
    <source>
        <strain evidence="2">CBS 731.68</strain>
    </source>
</reference>
<dbReference type="GeneID" id="87823770"/>
<proteinExistence type="predicted"/>
<feature type="region of interest" description="Disordered" evidence="1">
    <location>
        <begin position="31"/>
        <end position="60"/>
    </location>
</feature>
<dbReference type="RefSeq" id="XP_062649111.1">
    <property type="nucleotide sequence ID" value="XM_062787000.1"/>
</dbReference>